<sequence>MQLKIYWDEKDHDWLYEVNDEPPRRLASTGIHMPHGAIKSDFSHAAAKLAEHLHYDADDFDHYRKMTVYHGREKVARFRYNDDNDWTILPLSIN</sequence>
<evidence type="ECO:0000313" key="1">
    <source>
        <dbReference type="EMBL" id="QDU35013.1"/>
    </source>
</evidence>
<proteinExistence type="predicted"/>
<reference evidence="1 2" key="1">
    <citation type="submission" date="2019-02" db="EMBL/GenBank/DDBJ databases">
        <title>Deep-cultivation of Planctomycetes and their phenomic and genomic characterization uncovers novel biology.</title>
        <authorList>
            <person name="Wiegand S."/>
            <person name="Jogler M."/>
            <person name="Boedeker C."/>
            <person name="Pinto D."/>
            <person name="Vollmers J."/>
            <person name="Rivas-Marin E."/>
            <person name="Kohn T."/>
            <person name="Peeters S.H."/>
            <person name="Heuer A."/>
            <person name="Rast P."/>
            <person name="Oberbeckmann S."/>
            <person name="Bunk B."/>
            <person name="Jeske O."/>
            <person name="Meyerdierks A."/>
            <person name="Storesund J.E."/>
            <person name="Kallscheuer N."/>
            <person name="Luecker S."/>
            <person name="Lage O.M."/>
            <person name="Pohl T."/>
            <person name="Merkel B.J."/>
            <person name="Hornburger P."/>
            <person name="Mueller R.-W."/>
            <person name="Bruemmer F."/>
            <person name="Labrenz M."/>
            <person name="Spormann A.M."/>
            <person name="Op den Camp H."/>
            <person name="Overmann J."/>
            <person name="Amann R."/>
            <person name="Jetten M.S.M."/>
            <person name="Mascher T."/>
            <person name="Medema M.H."/>
            <person name="Devos D.P."/>
            <person name="Kaster A.-K."/>
            <person name="Ovreas L."/>
            <person name="Rohde M."/>
            <person name="Galperin M.Y."/>
            <person name="Jogler C."/>
        </authorList>
    </citation>
    <scope>NUCLEOTIDE SEQUENCE [LARGE SCALE GENOMIC DNA]</scope>
    <source>
        <strain evidence="1 2">KS4</strain>
    </source>
</reference>
<dbReference type="RefSeq" id="WP_145079701.1">
    <property type="nucleotide sequence ID" value="NZ_CP036425.1"/>
</dbReference>
<dbReference type="AlphaFoldDB" id="A0A517YXR0"/>
<name>A0A517YXR0_9BACT</name>
<evidence type="ECO:0000313" key="2">
    <source>
        <dbReference type="Proteomes" id="UP000317369"/>
    </source>
</evidence>
<organism evidence="1 2">
    <name type="scientific">Poriferisphaera corsica</name>
    <dbReference type="NCBI Taxonomy" id="2528020"/>
    <lineage>
        <taxon>Bacteria</taxon>
        <taxon>Pseudomonadati</taxon>
        <taxon>Planctomycetota</taxon>
        <taxon>Phycisphaerae</taxon>
        <taxon>Phycisphaerales</taxon>
        <taxon>Phycisphaeraceae</taxon>
        <taxon>Poriferisphaera</taxon>
    </lineage>
</organism>
<dbReference type="EMBL" id="CP036425">
    <property type="protein sequence ID" value="QDU35013.1"/>
    <property type="molecule type" value="Genomic_DNA"/>
</dbReference>
<gene>
    <name evidence="1" type="ORF">KS4_30900</name>
</gene>
<accession>A0A517YXR0</accession>
<keyword evidence="2" id="KW-1185">Reference proteome</keyword>
<dbReference type="KEGG" id="pcor:KS4_30900"/>
<dbReference type="Proteomes" id="UP000317369">
    <property type="component" value="Chromosome"/>
</dbReference>
<protein>
    <submittedName>
        <fullName evidence="1">Uncharacterized protein</fullName>
    </submittedName>
</protein>